<evidence type="ECO:0000256" key="1">
    <source>
        <dbReference type="ARBA" id="ARBA00007401"/>
    </source>
</evidence>
<keyword evidence="3" id="KW-1185">Reference proteome</keyword>
<proteinExistence type="inferred from homology"/>
<dbReference type="GO" id="GO:0019391">
    <property type="term" value="P:glucuronoside catabolic process"/>
    <property type="evidence" value="ECO:0007669"/>
    <property type="project" value="TreeGrafter"/>
</dbReference>
<dbReference type="EMBL" id="UAVW01000002">
    <property type="protein sequence ID" value="SQB10031.1"/>
    <property type="molecule type" value="Genomic_DNA"/>
</dbReference>
<reference evidence="2 3" key="1">
    <citation type="submission" date="2018-06" db="EMBL/GenBank/DDBJ databases">
        <authorList>
            <consortium name="Pathogen Informatics"/>
            <person name="Doyle S."/>
        </authorList>
    </citation>
    <scope>NUCLEOTIDE SEQUENCE [LARGE SCALE GENOMIC DNA]</scope>
    <source>
        <strain evidence="2 3">NCTC11224</strain>
    </source>
</reference>
<dbReference type="InterPro" id="IPR008979">
    <property type="entry name" value="Galactose-bd-like_sf"/>
</dbReference>
<name>A0A2X2U8G4_9FIRM</name>
<dbReference type="GO" id="GO:0030246">
    <property type="term" value="F:carbohydrate binding"/>
    <property type="evidence" value="ECO:0007669"/>
    <property type="project" value="TreeGrafter"/>
</dbReference>
<evidence type="ECO:0000313" key="2">
    <source>
        <dbReference type="EMBL" id="SQB10031.1"/>
    </source>
</evidence>
<dbReference type="PANTHER" id="PTHR10066:SF67">
    <property type="entry name" value="BETA-GLUCURONIDASE"/>
    <property type="match status" value="1"/>
</dbReference>
<organism evidence="2 3">
    <name type="scientific">Enterocloster clostridioformis</name>
    <dbReference type="NCBI Taxonomy" id="1531"/>
    <lineage>
        <taxon>Bacteria</taxon>
        <taxon>Bacillati</taxon>
        <taxon>Bacillota</taxon>
        <taxon>Clostridia</taxon>
        <taxon>Lachnospirales</taxon>
        <taxon>Lachnospiraceae</taxon>
        <taxon>Enterocloster</taxon>
    </lineage>
</organism>
<keyword evidence="2" id="KW-0378">Hydrolase</keyword>
<evidence type="ECO:0000313" key="3">
    <source>
        <dbReference type="Proteomes" id="UP000251853"/>
    </source>
</evidence>
<dbReference type="Gene3D" id="2.60.120.260">
    <property type="entry name" value="Galactose-binding domain-like"/>
    <property type="match status" value="1"/>
</dbReference>
<dbReference type="AlphaFoldDB" id="A0A2X2U8G4"/>
<comment type="similarity">
    <text evidence="1">Belongs to the glycosyl hydrolase 2 family.</text>
</comment>
<accession>A0A2X2U8G4</accession>
<protein>
    <submittedName>
        <fullName evidence="2">Glycoside hydrolase</fullName>
    </submittedName>
</protein>
<dbReference type="Proteomes" id="UP000251853">
    <property type="component" value="Unassembled WGS sequence"/>
</dbReference>
<sequence>MLSVRQNESRMAVELGGIWNFKLDQETSAARAPMPGLLRDGEPVAVPASYNDQKDVMEYRDHYGWAYYQRTLTVPILLKGRDCGCGSARWPTVPWCGWGIPCSVPIRADFCPLRQR</sequence>
<dbReference type="GO" id="GO:0004566">
    <property type="term" value="F:beta-glucuronidase activity"/>
    <property type="evidence" value="ECO:0007669"/>
    <property type="project" value="TreeGrafter"/>
</dbReference>
<dbReference type="PANTHER" id="PTHR10066">
    <property type="entry name" value="BETA-GLUCURONIDASE"/>
    <property type="match status" value="1"/>
</dbReference>
<dbReference type="SUPFAM" id="SSF49785">
    <property type="entry name" value="Galactose-binding domain-like"/>
    <property type="match status" value="1"/>
</dbReference>
<gene>
    <name evidence="2" type="ORF">NCTC11224_01337</name>
</gene>